<gene>
    <name evidence="1" type="ORF">N479_08500</name>
</gene>
<dbReference type="PATRIC" id="fig|1129367.4.peg.1472"/>
<evidence type="ECO:0000313" key="1">
    <source>
        <dbReference type="EMBL" id="KKE84595.1"/>
    </source>
</evidence>
<dbReference type="Proteomes" id="UP000033434">
    <property type="component" value="Unassembled WGS sequence"/>
</dbReference>
<dbReference type="EMBL" id="AUXW01000135">
    <property type="protein sequence ID" value="KKE84595.1"/>
    <property type="molecule type" value="Genomic_DNA"/>
</dbReference>
<protein>
    <submittedName>
        <fullName evidence="1">Uncharacterized protein</fullName>
    </submittedName>
</protein>
<dbReference type="AlphaFoldDB" id="A0A0F6AEH5"/>
<accession>A0A0F6AEH5</accession>
<proteinExistence type="predicted"/>
<comment type="caution">
    <text evidence="1">The sequence shown here is derived from an EMBL/GenBank/DDBJ whole genome shotgun (WGS) entry which is preliminary data.</text>
</comment>
<name>A0A0F6AEH5_9GAMM</name>
<evidence type="ECO:0000313" key="2">
    <source>
        <dbReference type="Proteomes" id="UP000033434"/>
    </source>
</evidence>
<sequence>MNAKQAQLNRNLTENNNFDTFTLSVNDPATPADIVYYQKNKSLDRAYNYSIINLNHSATALPQSKHFKLLKSNL</sequence>
<organism evidence="1 2">
    <name type="scientific">Pseudoalteromonas luteoviolacea S4054</name>
    <dbReference type="NCBI Taxonomy" id="1129367"/>
    <lineage>
        <taxon>Bacteria</taxon>
        <taxon>Pseudomonadati</taxon>
        <taxon>Pseudomonadota</taxon>
        <taxon>Gammaproteobacteria</taxon>
        <taxon>Alteromonadales</taxon>
        <taxon>Pseudoalteromonadaceae</taxon>
        <taxon>Pseudoalteromonas</taxon>
    </lineage>
</organism>
<reference evidence="1 2" key="1">
    <citation type="journal article" date="2015" name="BMC Genomics">
        <title>Genome mining reveals unlocked bioactive potential of marine Gram-negative bacteria.</title>
        <authorList>
            <person name="Machado H."/>
            <person name="Sonnenschein E.C."/>
            <person name="Melchiorsen J."/>
            <person name="Gram L."/>
        </authorList>
    </citation>
    <scope>NUCLEOTIDE SEQUENCE [LARGE SCALE GENOMIC DNA]</scope>
    <source>
        <strain evidence="1 2">S4054</strain>
    </source>
</reference>